<dbReference type="EMBL" id="ASRX01000083">
    <property type="protein sequence ID" value="EYF01327.1"/>
    <property type="molecule type" value="Genomic_DNA"/>
</dbReference>
<evidence type="ECO:0000313" key="4">
    <source>
        <dbReference type="Proteomes" id="UP000019678"/>
    </source>
</evidence>
<feature type="compositionally biased region" description="Acidic residues" evidence="1">
    <location>
        <begin position="89"/>
        <end position="100"/>
    </location>
</feature>
<keyword evidence="2" id="KW-0732">Signal</keyword>
<dbReference type="RefSeq" id="WP_044249527.1">
    <property type="nucleotide sequence ID" value="NZ_ASRX01000083.1"/>
</dbReference>
<gene>
    <name evidence="3" type="ORF">CAP_8369</name>
</gene>
<reference evidence="3 4" key="1">
    <citation type="submission" date="2013-05" db="EMBL/GenBank/DDBJ databases">
        <title>Genome assembly of Chondromyces apiculatus DSM 436.</title>
        <authorList>
            <person name="Sharma G."/>
            <person name="Khatri I."/>
            <person name="Kaur C."/>
            <person name="Mayilraj S."/>
            <person name="Subramanian S."/>
        </authorList>
    </citation>
    <scope>NUCLEOTIDE SEQUENCE [LARGE SCALE GENOMIC DNA]</scope>
    <source>
        <strain evidence="3 4">DSM 436</strain>
    </source>
</reference>
<feature type="region of interest" description="Disordered" evidence="1">
    <location>
        <begin position="31"/>
        <end position="102"/>
    </location>
</feature>
<dbReference type="STRING" id="1192034.CAP_8369"/>
<feature type="compositionally biased region" description="Gly residues" evidence="1">
    <location>
        <begin position="33"/>
        <end position="45"/>
    </location>
</feature>
<dbReference type="SUPFAM" id="SSF53300">
    <property type="entry name" value="vWA-like"/>
    <property type="match status" value="1"/>
</dbReference>
<feature type="chain" id="PRO_5001496750" description="VWFA domain-containing protein" evidence="2">
    <location>
        <begin position="29"/>
        <end position="622"/>
    </location>
</feature>
<dbReference type="InterPro" id="IPR018247">
    <property type="entry name" value="EF_Hand_1_Ca_BS"/>
</dbReference>
<dbReference type="AlphaFoldDB" id="A0A017SX24"/>
<sequence>MRLRASAATGLLLLLTAAALPSACAPNAAVPPGGDGGPGDGGSGGVIIQPPAPCENATDADSDFVSDFLDLAPDTDTDDDGTPDHADTDSDDDGVPDADEAANPLLDPIVAGHARTTMCDPLADTDGDGTPDLRDRDSDNDGVPDDQDHGECRVLPDCDGDGVIDIIEIAAGTDPTSPGSIPSDAGLYFVLPFGAGEQTKEFSFKTGIESADIYFLIDTTSSMGPAIADLRASLSDEILPAILNGDPSAVPPIPPISDAWIGVGAFGDVPWTPYGQSGDNVYRHRFDTPSGTVTGHVSAPLQNGNGYLPPANVTSILDVLAAAGGGDSYEAATQALWIAATNQPYNLTGGGTWISGSPYGCTDLSMRGAPCFRPGSLPIFVLVTDAGFHNGPSNQQAYNPGLVGGAKTYAAAIAAIKDLGAKIVGVPVNTGTPALARNDLVDLATQTESLWHETLSGGADRPLVASTDVSPANVSTEVARLLGKLVGAGLNDVTTARSNYDCPGSTDCNGDGTPDPEYHNIELEPGQGPYNASQLITAIEPVPAPAPPLPYNSLDDTTFHGVRGNAEITFRVHAENTTLQPTNVTVLRALVRVVTPSGQRLGGPQGIKPVYFVVPPYIPVIE</sequence>
<evidence type="ECO:0008006" key="5">
    <source>
        <dbReference type="Google" id="ProtNLM"/>
    </source>
</evidence>
<dbReference type="Proteomes" id="UP000019678">
    <property type="component" value="Unassembled WGS sequence"/>
</dbReference>
<dbReference type="InterPro" id="IPR036465">
    <property type="entry name" value="vWFA_dom_sf"/>
</dbReference>
<protein>
    <recommendedName>
        <fullName evidence="5">VWFA domain-containing protein</fullName>
    </recommendedName>
</protein>
<evidence type="ECO:0000313" key="3">
    <source>
        <dbReference type="EMBL" id="EYF01327.1"/>
    </source>
</evidence>
<dbReference type="Gene3D" id="3.40.50.410">
    <property type="entry name" value="von Willebrand factor, type A domain"/>
    <property type="match status" value="1"/>
</dbReference>
<evidence type="ECO:0000256" key="1">
    <source>
        <dbReference type="SAM" id="MobiDB-lite"/>
    </source>
</evidence>
<dbReference type="InterPro" id="IPR028974">
    <property type="entry name" value="TSP_type-3_rpt"/>
</dbReference>
<organism evidence="3 4">
    <name type="scientific">Chondromyces apiculatus DSM 436</name>
    <dbReference type="NCBI Taxonomy" id="1192034"/>
    <lineage>
        <taxon>Bacteria</taxon>
        <taxon>Pseudomonadati</taxon>
        <taxon>Myxococcota</taxon>
        <taxon>Polyangia</taxon>
        <taxon>Polyangiales</taxon>
        <taxon>Polyangiaceae</taxon>
        <taxon>Chondromyces</taxon>
    </lineage>
</organism>
<feature type="signal peptide" evidence="2">
    <location>
        <begin position="1"/>
        <end position="28"/>
    </location>
</feature>
<dbReference type="eggNOG" id="COG2304">
    <property type="taxonomic scope" value="Bacteria"/>
</dbReference>
<accession>A0A017SX24</accession>
<dbReference type="PROSITE" id="PS00018">
    <property type="entry name" value="EF_HAND_1"/>
    <property type="match status" value="1"/>
</dbReference>
<comment type="caution">
    <text evidence="3">The sequence shown here is derived from an EMBL/GenBank/DDBJ whole genome shotgun (WGS) entry which is preliminary data.</text>
</comment>
<name>A0A017SX24_9BACT</name>
<dbReference type="GO" id="GO:0005509">
    <property type="term" value="F:calcium ion binding"/>
    <property type="evidence" value="ECO:0007669"/>
    <property type="project" value="InterPro"/>
</dbReference>
<feature type="region of interest" description="Disordered" evidence="1">
    <location>
        <begin position="116"/>
        <end position="152"/>
    </location>
</feature>
<dbReference type="SUPFAM" id="SSF103647">
    <property type="entry name" value="TSP type-3 repeat"/>
    <property type="match status" value="1"/>
</dbReference>
<evidence type="ECO:0000256" key="2">
    <source>
        <dbReference type="SAM" id="SignalP"/>
    </source>
</evidence>
<proteinExistence type="predicted"/>
<keyword evidence="4" id="KW-1185">Reference proteome</keyword>
<dbReference type="OrthoDB" id="5488153at2"/>